<dbReference type="PANTHER" id="PTHR30093">
    <property type="entry name" value="GENERAL SECRETION PATHWAY PROTEIN G"/>
    <property type="match status" value="1"/>
</dbReference>
<keyword evidence="1" id="KW-0488">Methylation</keyword>
<proteinExistence type="predicted"/>
<accession>A0A382V3E0</accession>
<dbReference type="PANTHER" id="PTHR30093:SF34">
    <property type="entry name" value="PREPILIN PEPTIDASE-DEPENDENT PROTEIN D"/>
    <property type="match status" value="1"/>
</dbReference>
<keyword evidence="2" id="KW-1133">Transmembrane helix</keyword>
<name>A0A382V3E0_9ZZZZ</name>
<dbReference type="InterPro" id="IPR012902">
    <property type="entry name" value="N_methyl_site"/>
</dbReference>
<evidence type="ECO:0000313" key="3">
    <source>
        <dbReference type="EMBL" id="SVD41019.1"/>
    </source>
</evidence>
<dbReference type="AlphaFoldDB" id="A0A382V3E0"/>
<organism evidence="3">
    <name type="scientific">marine metagenome</name>
    <dbReference type="NCBI Taxonomy" id="408172"/>
    <lineage>
        <taxon>unclassified sequences</taxon>
        <taxon>metagenomes</taxon>
        <taxon>ecological metagenomes</taxon>
    </lineage>
</organism>
<reference evidence="3" key="1">
    <citation type="submission" date="2018-05" db="EMBL/GenBank/DDBJ databases">
        <authorList>
            <person name="Lanie J.A."/>
            <person name="Ng W.-L."/>
            <person name="Kazmierczak K.M."/>
            <person name="Andrzejewski T.M."/>
            <person name="Davidsen T.M."/>
            <person name="Wayne K.J."/>
            <person name="Tettelin H."/>
            <person name="Glass J.I."/>
            <person name="Rusch D."/>
            <person name="Podicherti R."/>
            <person name="Tsui H.-C.T."/>
            <person name="Winkler M.E."/>
        </authorList>
    </citation>
    <scope>NUCLEOTIDE SEQUENCE</scope>
</reference>
<dbReference type="EMBL" id="UINC01148874">
    <property type="protein sequence ID" value="SVD41019.1"/>
    <property type="molecule type" value="Genomic_DNA"/>
</dbReference>
<dbReference type="Pfam" id="PF07963">
    <property type="entry name" value="N_methyl"/>
    <property type="match status" value="1"/>
</dbReference>
<dbReference type="SUPFAM" id="SSF54523">
    <property type="entry name" value="Pili subunits"/>
    <property type="match status" value="1"/>
</dbReference>
<dbReference type="InterPro" id="IPR045584">
    <property type="entry name" value="Pilin-like"/>
</dbReference>
<dbReference type="Gene3D" id="3.30.700.10">
    <property type="entry name" value="Glycoprotein, Type 4 Pilin"/>
    <property type="match status" value="1"/>
</dbReference>
<keyword evidence="2" id="KW-0472">Membrane</keyword>
<evidence type="ECO:0008006" key="4">
    <source>
        <dbReference type="Google" id="ProtNLM"/>
    </source>
</evidence>
<protein>
    <recommendedName>
        <fullName evidence="4">Type II secretion system protein GspG C-terminal domain-containing protein</fullName>
    </recommendedName>
</protein>
<dbReference type="NCBIfam" id="TIGR02532">
    <property type="entry name" value="IV_pilin_GFxxxE"/>
    <property type="match status" value="1"/>
</dbReference>
<evidence type="ECO:0000256" key="1">
    <source>
        <dbReference type="ARBA" id="ARBA00022481"/>
    </source>
</evidence>
<keyword evidence="2" id="KW-0812">Transmembrane</keyword>
<sequence length="135" mass="14939">MNGIRDKRSGFTMIEIMVVVVIVAILAAIALPIYLDYVQSSYASEARTVISNVHNAAKMYYQTKGEWPGDVEQLERAGQLDLDRSTKLKWTFELQLPDRIGATSTEEMQGGAGKIVTFDALNGRFTGYGSAEENQ</sequence>
<feature type="transmembrane region" description="Helical" evidence="2">
    <location>
        <begin position="12"/>
        <end position="35"/>
    </location>
</feature>
<gene>
    <name evidence="3" type="ORF">METZ01_LOCUS393873</name>
</gene>
<evidence type="ECO:0000256" key="2">
    <source>
        <dbReference type="SAM" id="Phobius"/>
    </source>
</evidence>